<organism evidence="2 3">
    <name type="scientific">Sphingomonas daechungensis</name>
    <dbReference type="NCBI Taxonomy" id="1176646"/>
    <lineage>
        <taxon>Bacteria</taxon>
        <taxon>Pseudomonadati</taxon>
        <taxon>Pseudomonadota</taxon>
        <taxon>Alphaproteobacteria</taxon>
        <taxon>Sphingomonadales</taxon>
        <taxon>Sphingomonadaceae</taxon>
        <taxon>Sphingomonas</taxon>
    </lineage>
</organism>
<evidence type="ECO:0000313" key="3">
    <source>
        <dbReference type="Proteomes" id="UP000516134"/>
    </source>
</evidence>
<dbReference type="InterPro" id="IPR029063">
    <property type="entry name" value="SAM-dependent_MTases_sf"/>
</dbReference>
<evidence type="ECO:0000313" key="2">
    <source>
        <dbReference type="EMBL" id="QNP42801.1"/>
    </source>
</evidence>
<name>A0ABX6SYZ1_9SPHN</name>
<dbReference type="PANTHER" id="PTHR34203:SF15">
    <property type="entry name" value="SLL1173 PROTEIN"/>
    <property type="match status" value="1"/>
</dbReference>
<dbReference type="GO" id="GO:0032259">
    <property type="term" value="P:methylation"/>
    <property type="evidence" value="ECO:0007669"/>
    <property type="project" value="UniProtKB-KW"/>
</dbReference>
<dbReference type="Pfam" id="PF05050">
    <property type="entry name" value="Methyltransf_21"/>
    <property type="match status" value="1"/>
</dbReference>
<protein>
    <submittedName>
        <fullName evidence="2">FkbM family methyltransferase</fullName>
    </submittedName>
</protein>
<accession>A0ABX6SYZ1</accession>
<dbReference type="SUPFAM" id="SSF53335">
    <property type="entry name" value="S-adenosyl-L-methionine-dependent methyltransferases"/>
    <property type="match status" value="1"/>
</dbReference>
<reference evidence="2 3" key="1">
    <citation type="submission" date="2020-08" db="EMBL/GenBank/DDBJ databases">
        <title>Genome sequence of Sphingomonas daechungensis KACC 18115T.</title>
        <authorList>
            <person name="Hyun D.-W."/>
            <person name="Bae J.-W."/>
        </authorList>
    </citation>
    <scope>NUCLEOTIDE SEQUENCE [LARGE SCALE GENOMIC DNA]</scope>
    <source>
        <strain evidence="2 3">KACC 18115</strain>
    </source>
</reference>
<dbReference type="InterPro" id="IPR006342">
    <property type="entry name" value="FkbM_mtfrase"/>
</dbReference>
<dbReference type="NCBIfam" id="TIGR01444">
    <property type="entry name" value="fkbM_fam"/>
    <property type="match status" value="1"/>
</dbReference>
<keyword evidence="2" id="KW-0489">Methyltransferase</keyword>
<dbReference type="PANTHER" id="PTHR34203">
    <property type="entry name" value="METHYLTRANSFERASE, FKBM FAMILY PROTEIN"/>
    <property type="match status" value="1"/>
</dbReference>
<feature type="domain" description="Methyltransferase FkbM" evidence="1">
    <location>
        <begin position="86"/>
        <end position="260"/>
    </location>
</feature>
<gene>
    <name evidence="2" type="ORF">H9L15_12005</name>
</gene>
<sequence>MTNRIMRALGFSRPPRHVADEKRPDENCIRTKWLELEYADVPHQGRVMRFATTGSSSKKRLRSLFSKEPITLAWIDTFEDGQTLYDIGANVGMYTVYAAVMRNAKVYAFEPEALNYAELNKNIYLNDLQERVLAYCLALSDVDKVDRLLLSDFGLGISYHDFQENSWTEDKEFSADWKVSKDSRRQQGCVGQKLDTLVAGGLSPPDHIKIDVDGLEHRVVNGMLRTLDHSSLKTVLIEINFDNPKNLEIVDQLTRLGWRYSWEQLRTHRHVKLSVEKIKQYQQRGVGGLNYIFFRDDFYADYFMELFERYTPGQPLESQVAMSHCRGK</sequence>
<dbReference type="Proteomes" id="UP000516134">
    <property type="component" value="Chromosome"/>
</dbReference>
<evidence type="ECO:0000259" key="1">
    <source>
        <dbReference type="Pfam" id="PF05050"/>
    </source>
</evidence>
<dbReference type="InterPro" id="IPR052514">
    <property type="entry name" value="SAM-dependent_MTase"/>
</dbReference>
<dbReference type="Gene3D" id="3.40.50.150">
    <property type="entry name" value="Vaccinia Virus protein VP39"/>
    <property type="match status" value="1"/>
</dbReference>
<keyword evidence="3" id="KW-1185">Reference proteome</keyword>
<dbReference type="RefSeq" id="WP_187714233.1">
    <property type="nucleotide sequence ID" value="NZ_BAABJC010000001.1"/>
</dbReference>
<keyword evidence="2" id="KW-0808">Transferase</keyword>
<proteinExistence type="predicted"/>
<dbReference type="GO" id="GO:0008168">
    <property type="term" value="F:methyltransferase activity"/>
    <property type="evidence" value="ECO:0007669"/>
    <property type="project" value="UniProtKB-KW"/>
</dbReference>
<dbReference type="EMBL" id="CP060780">
    <property type="protein sequence ID" value="QNP42801.1"/>
    <property type="molecule type" value="Genomic_DNA"/>
</dbReference>